<name>A0ABS8ZB26_9PSEU</name>
<dbReference type="PANTHER" id="PTHR12350">
    <property type="entry name" value="HISTONE-LYSINE N-METHYLTRANSFERASE-RELATED"/>
    <property type="match status" value="1"/>
</dbReference>
<proteinExistence type="predicted"/>
<gene>
    <name evidence="3" type="ORF">LWC34_17975</name>
</gene>
<evidence type="ECO:0000313" key="4">
    <source>
        <dbReference type="Proteomes" id="UP001521150"/>
    </source>
</evidence>
<dbReference type="EMBL" id="JAJVCN010000001">
    <property type="protein sequence ID" value="MCE7004697.1"/>
    <property type="molecule type" value="Genomic_DNA"/>
</dbReference>
<dbReference type="Pfam" id="PF00856">
    <property type="entry name" value="SET"/>
    <property type="match status" value="1"/>
</dbReference>
<dbReference type="Proteomes" id="UP001521150">
    <property type="component" value="Unassembled WGS sequence"/>
</dbReference>
<organism evidence="3 4">
    <name type="scientific">Kibdelosporangium philippinense</name>
    <dbReference type="NCBI Taxonomy" id="211113"/>
    <lineage>
        <taxon>Bacteria</taxon>
        <taxon>Bacillati</taxon>
        <taxon>Actinomycetota</taxon>
        <taxon>Actinomycetes</taxon>
        <taxon>Pseudonocardiales</taxon>
        <taxon>Pseudonocardiaceae</taxon>
        <taxon>Kibdelosporangium</taxon>
    </lineage>
</organism>
<dbReference type="InterPro" id="IPR001214">
    <property type="entry name" value="SET_dom"/>
</dbReference>
<sequence>MDLTSPARDINHSCNPNTGIRDNDRGGFDFIALREIVPPEEITWDYETSEYVSIAVPRCLCGEANCRSVIRGFKYRRHDKHWQPTHLARYLGGNQLPGGSDDR</sequence>
<dbReference type="Gene3D" id="2.170.270.10">
    <property type="entry name" value="SET domain"/>
    <property type="match status" value="1"/>
</dbReference>
<dbReference type="RefSeq" id="WP_233726183.1">
    <property type="nucleotide sequence ID" value="NZ_JAJVCN010000001.1"/>
</dbReference>
<evidence type="ECO:0000313" key="3">
    <source>
        <dbReference type="EMBL" id="MCE7004697.1"/>
    </source>
</evidence>
<feature type="region of interest" description="Disordered" evidence="1">
    <location>
        <begin position="1"/>
        <end position="25"/>
    </location>
</feature>
<evidence type="ECO:0000256" key="1">
    <source>
        <dbReference type="SAM" id="MobiDB-lite"/>
    </source>
</evidence>
<accession>A0ABS8ZB26</accession>
<feature type="domain" description="SET" evidence="2">
    <location>
        <begin position="7"/>
        <end position="46"/>
    </location>
</feature>
<dbReference type="SUPFAM" id="SSF82199">
    <property type="entry name" value="SET domain"/>
    <property type="match status" value="1"/>
</dbReference>
<comment type="caution">
    <text evidence="3">The sequence shown here is derived from an EMBL/GenBank/DDBJ whole genome shotgun (WGS) entry which is preliminary data.</text>
</comment>
<protein>
    <submittedName>
        <fullName evidence="3">SET domain-containing protein-lysine N-methyltransferase</fullName>
    </submittedName>
</protein>
<dbReference type="InterPro" id="IPR053201">
    <property type="entry name" value="Flavunoidine_N-MTase"/>
</dbReference>
<dbReference type="InterPro" id="IPR046341">
    <property type="entry name" value="SET_dom_sf"/>
</dbReference>
<reference evidence="3 4" key="1">
    <citation type="submission" date="2021-12" db="EMBL/GenBank/DDBJ databases">
        <title>Genome sequence of Kibdelosporangium philippinense ATCC 49844.</title>
        <authorList>
            <person name="Fedorov E.A."/>
            <person name="Omeragic M."/>
            <person name="Shalygina K.F."/>
            <person name="Maclea K.S."/>
        </authorList>
    </citation>
    <scope>NUCLEOTIDE SEQUENCE [LARGE SCALE GENOMIC DNA]</scope>
    <source>
        <strain evidence="3 4">ATCC 49844</strain>
    </source>
</reference>
<dbReference type="PANTHER" id="PTHR12350:SF19">
    <property type="entry name" value="SET DOMAIN-CONTAINING PROTEIN"/>
    <property type="match status" value="1"/>
</dbReference>
<keyword evidence="4" id="KW-1185">Reference proteome</keyword>
<evidence type="ECO:0000259" key="2">
    <source>
        <dbReference type="Pfam" id="PF00856"/>
    </source>
</evidence>